<comment type="similarity">
    <text evidence="2 12">Belongs to the calycin superfamily. Lipocalin family.</text>
</comment>
<keyword evidence="16" id="KW-1185">Reference proteome</keyword>
<dbReference type="Gene3D" id="2.40.128.20">
    <property type="match status" value="1"/>
</dbReference>
<dbReference type="GO" id="GO:0006950">
    <property type="term" value="P:response to stress"/>
    <property type="evidence" value="ECO:0007669"/>
    <property type="project" value="UniProtKB-ARBA"/>
</dbReference>
<dbReference type="OrthoDB" id="9793905at2"/>
<dbReference type="PANTHER" id="PTHR10612:SF34">
    <property type="entry name" value="APOLIPOPROTEIN D"/>
    <property type="match status" value="1"/>
</dbReference>
<dbReference type="RefSeq" id="WP_062663523.1">
    <property type="nucleotide sequence ID" value="NZ_FIZX01000002.1"/>
</dbReference>
<dbReference type="InterPro" id="IPR022271">
    <property type="entry name" value="Lipocalin_ApoD"/>
</dbReference>
<evidence type="ECO:0000256" key="6">
    <source>
        <dbReference type="ARBA" id="ARBA00023136"/>
    </source>
</evidence>
<dbReference type="InterPro" id="IPR022272">
    <property type="entry name" value="Lipocalin_CS"/>
</dbReference>
<keyword evidence="5 12" id="KW-0446">Lipid-binding</keyword>
<gene>
    <name evidence="15" type="primary">blc</name>
    <name evidence="15" type="ORF">GCE9029_02455</name>
</gene>
<feature type="lipid moiety-binding region" description="N-palmitoyl cysteine" evidence="13">
    <location>
        <position position="17"/>
    </location>
</feature>
<evidence type="ECO:0000313" key="15">
    <source>
        <dbReference type="EMBL" id="CZF81196.1"/>
    </source>
</evidence>
<dbReference type="InterPro" id="IPR000566">
    <property type="entry name" value="Lipocln_cytosolic_FA-bd_dom"/>
</dbReference>
<dbReference type="InterPro" id="IPR047202">
    <property type="entry name" value="Lipocalin_Blc-like_dom"/>
</dbReference>
<feature type="lipid moiety-binding region" description="S-diacylglycerol cysteine" evidence="13">
    <location>
        <position position="17"/>
    </location>
</feature>
<dbReference type="FunFam" id="2.40.128.20:FF:000002">
    <property type="entry name" value="Outer membrane lipoprotein Blc"/>
    <property type="match status" value="1"/>
</dbReference>
<dbReference type="PIRSF" id="PIRSF036893">
    <property type="entry name" value="Lipocalin_ApoD"/>
    <property type="match status" value="1"/>
</dbReference>
<evidence type="ECO:0000259" key="14">
    <source>
        <dbReference type="Pfam" id="PF08212"/>
    </source>
</evidence>
<dbReference type="SUPFAM" id="SSF50814">
    <property type="entry name" value="Lipocalins"/>
    <property type="match status" value="1"/>
</dbReference>
<keyword evidence="6 12" id="KW-0472">Membrane</keyword>
<keyword evidence="4" id="KW-0732">Signal</keyword>
<evidence type="ECO:0000256" key="4">
    <source>
        <dbReference type="ARBA" id="ARBA00022729"/>
    </source>
</evidence>
<dbReference type="PROSITE" id="PS51257">
    <property type="entry name" value="PROKAR_LIPOPROTEIN"/>
    <property type="match status" value="1"/>
</dbReference>
<evidence type="ECO:0000256" key="3">
    <source>
        <dbReference type="ARBA" id="ARBA00011738"/>
    </source>
</evidence>
<dbReference type="Proteomes" id="UP000071641">
    <property type="component" value="Unassembled WGS sequence"/>
</dbReference>
<reference evidence="16" key="1">
    <citation type="submission" date="2016-02" db="EMBL/GenBank/DDBJ databases">
        <authorList>
            <person name="Rodrigo-Torres Lidia"/>
            <person name="Arahal R.David."/>
        </authorList>
    </citation>
    <scope>NUCLEOTIDE SEQUENCE [LARGE SCALE GENOMIC DNA]</scope>
    <source>
        <strain evidence="16">CECT 9029</strain>
    </source>
</reference>
<keyword evidence="8 12" id="KW-0998">Cell outer membrane</keyword>
<dbReference type="PRINTS" id="PR00179">
    <property type="entry name" value="LIPOCALIN"/>
</dbReference>
<evidence type="ECO:0000256" key="1">
    <source>
        <dbReference type="ARBA" id="ARBA00004459"/>
    </source>
</evidence>
<evidence type="ECO:0000256" key="8">
    <source>
        <dbReference type="ARBA" id="ARBA00023237"/>
    </source>
</evidence>
<dbReference type="AlphaFoldDB" id="A0A128F4I9"/>
<sequence>MFKALLIAASLFGLTACQSVPEGVEPVTGFDEQRYLGKWYEIARLDHSFERGLSSVSAEYTPREDGGINVINRGYKDEDKEWSEALGRAYFVGERDVAHLKVSFFGPFYSSYVVFGLGENYDYAFVSGFNTDYLWLLARTPEVSEEVMQKFIEAAKSRGFDTEALIYPTHSE</sequence>
<evidence type="ECO:0000313" key="16">
    <source>
        <dbReference type="Proteomes" id="UP000071641"/>
    </source>
</evidence>
<organism evidence="15 16">
    <name type="scientific">Grimontia celer</name>
    <dbReference type="NCBI Taxonomy" id="1796497"/>
    <lineage>
        <taxon>Bacteria</taxon>
        <taxon>Pseudomonadati</taxon>
        <taxon>Pseudomonadota</taxon>
        <taxon>Gammaproteobacteria</taxon>
        <taxon>Vibrionales</taxon>
        <taxon>Vibrionaceae</taxon>
        <taxon>Grimontia</taxon>
    </lineage>
</organism>
<keyword evidence="7 13" id="KW-0564">Palmitate</keyword>
<accession>A0A128F4I9</accession>
<evidence type="ECO:0000256" key="10">
    <source>
        <dbReference type="ARBA" id="ARBA00057024"/>
    </source>
</evidence>
<dbReference type="PROSITE" id="PS00213">
    <property type="entry name" value="LIPOCALIN"/>
    <property type="match status" value="1"/>
</dbReference>
<evidence type="ECO:0000256" key="7">
    <source>
        <dbReference type="ARBA" id="ARBA00023139"/>
    </source>
</evidence>
<dbReference type="CDD" id="cd19438">
    <property type="entry name" value="lipocalin_Blc-like"/>
    <property type="match status" value="1"/>
</dbReference>
<comment type="subunit">
    <text evidence="3 12">Homodimer.</text>
</comment>
<dbReference type="GO" id="GO:0008289">
    <property type="term" value="F:lipid binding"/>
    <property type="evidence" value="ECO:0007669"/>
    <property type="project" value="UniProtKB-UniRule"/>
</dbReference>
<dbReference type="PANTHER" id="PTHR10612">
    <property type="entry name" value="APOLIPOPROTEIN D"/>
    <property type="match status" value="1"/>
</dbReference>
<evidence type="ECO:0000256" key="13">
    <source>
        <dbReference type="PIRSR" id="PIRSR036893-52"/>
    </source>
</evidence>
<evidence type="ECO:0000256" key="9">
    <source>
        <dbReference type="ARBA" id="ARBA00023288"/>
    </source>
</evidence>
<dbReference type="STRING" id="1796497.GCE9029_02455"/>
<evidence type="ECO:0000256" key="11">
    <source>
        <dbReference type="ARBA" id="ARBA00071217"/>
    </source>
</evidence>
<dbReference type="EMBL" id="FIZX01000002">
    <property type="protein sequence ID" value="CZF81196.1"/>
    <property type="molecule type" value="Genomic_DNA"/>
</dbReference>
<dbReference type="InterPro" id="IPR002446">
    <property type="entry name" value="Lipocalin_bac"/>
</dbReference>
<evidence type="ECO:0000256" key="5">
    <source>
        <dbReference type="ARBA" id="ARBA00023121"/>
    </source>
</evidence>
<dbReference type="InterPro" id="IPR012674">
    <property type="entry name" value="Calycin"/>
</dbReference>
<keyword evidence="9 12" id="KW-0449">Lipoprotein</keyword>
<protein>
    <recommendedName>
        <fullName evidence="11 12">Outer membrane lipoprotein Blc</fullName>
    </recommendedName>
</protein>
<comment type="function">
    <text evidence="10 12">Involved in the storage or transport of lipids necessary for membrane maintenance under stressful conditions. Displays a binding preference for lysophospholipids.</text>
</comment>
<proteinExistence type="inferred from homology"/>
<feature type="domain" description="Lipocalin/cytosolic fatty-acid binding" evidence="14">
    <location>
        <begin position="31"/>
        <end position="168"/>
    </location>
</feature>
<name>A0A128F4I9_9GAMM</name>
<comment type="subcellular location">
    <subcellularLocation>
        <location evidence="1">Cell outer membrane</location>
        <topology evidence="1">Lipid-anchor</topology>
    </subcellularLocation>
</comment>
<evidence type="ECO:0000256" key="12">
    <source>
        <dbReference type="PIRNR" id="PIRNR036893"/>
    </source>
</evidence>
<dbReference type="Pfam" id="PF08212">
    <property type="entry name" value="Lipocalin_2"/>
    <property type="match status" value="1"/>
</dbReference>
<dbReference type="PRINTS" id="PR01171">
    <property type="entry name" value="BCTLIPOCALIN"/>
</dbReference>
<evidence type="ECO:0000256" key="2">
    <source>
        <dbReference type="ARBA" id="ARBA00006889"/>
    </source>
</evidence>
<dbReference type="GO" id="GO:0009279">
    <property type="term" value="C:cell outer membrane"/>
    <property type="evidence" value="ECO:0007669"/>
    <property type="project" value="UniProtKB-SubCell"/>
</dbReference>